<feature type="binding site" evidence="6">
    <location>
        <begin position="112"/>
        <end position="113"/>
    </location>
    <ligand>
        <name>substrate</name>
    </ligand>
</feature>
<gene>
    <name evidence="6 8" type="primary">moaC</name>
    <name evidence="8" type="ORF">JW984_02040</name>
</gene>
<comment type="pathway">
    <text evidence="2 6">Cofactor biosynthesis; molybdopterin biosynthesis.</text>
</comment>
<dbReference type="EMBL" id="JAFGIX010000009">
    <property type="protein sequence ID" value="MBN1571958.1"/>
    <property type="molecule type" value="Genomic_DNA"/>
</dbReference>
<evidence type="ECO:0000256" key="5">
    <source>
        <dbReference type="ARBA" id="ARBA00023239"/>
    </source>
</evidence>
<evidence type="ECO:0000256" key="2">
    <source>
        <dbReference type="ARBA" id="ARBA00005046"/>
    </source>
</evidence>
<dbReference type="GO" id="GO:0061799">
    <property type="term" value="F:cyclic pyranopterin monophosphate synthase activity"/>
    <property type="evidence" value="ECO:0007669"/>
    <property type="project" value="UniProtKB-UniRule"/>
</dbReference>
<sequence>MGLTHVDKDGKAKMVDISEKEITLREAAARGRVLVKLETLEMIKENKIKKGDVLATARIAGIMAAKKTHELIPLTHPIPINEVSVKFELDEERPSVEINVSAKTHSRTGIEMEVITGVVIAAATIYDMIKSVDRTAAITDVCLVRKSGGKSGVFIKED</sequence>
<evidence type="ECO:0000259" key="7">
    <source>
        <dbReference type="Pfam" id="PF01967"/>
    </source>
</evidence>
<organism evidence="8 9">
    <name type="scientific">Candidatus Zymogenus saltonus</name>
    <dbReference type="NCBI Taxonomy" id="2844893"/>
    <lineage>
        <taxon>Bacteria</taxon>
        <taxon>Deltaproteobacteria</taxon>
        <taxon>Candidatus Zymogenia</taxon>
        <taxon>Candidatus Zymogeniales</taxon>
        <taxon>Candidatus Zymogenaceae</taxon>
        <taxon>Candidatus Zymogenus</taxon>
    </lineage>
</organism>
<dbReference type="NCBIfam" id="TIGR00581">
    <property type="entry name" value="moaC"/>
    <property type="match status" value="1"/>
</dbReference>
<dbReference type="AlphaFoldDB" id="A0A9D8KC96"/>
<proteinExistence type="inferred from homology"/>
<evidence type="ECO:0000256" key="3">
    <source>
        <dbReference type="ARBA" id="ARBA00012575"/>
    </source>
</evidence>
<dbReference type="InterPro" id="IPR036522">
    <property type="entry name" value="MoaC_sf"/>
</dbReference>
<feature type="domain" description="Molybdopterin cofactor biosynthesis C (MoaC)" evidence="7">
    <location>
        <begin position="14"/>
        <end position="149"/>
    </location>
</feature>
<evidence type="ECO:0000256" key="4">
    <source>
        <dbReference type="ARBA" id="ARBA00023150"/>
    </source>
</evidence>
<comment type="function">
    <text evidence="6">Catalyzes the conversion of (8S)-3',8-cyclo-7,8-dihydroguanosine 5'-triphosphate to cyclic pyranopterin monophosphate (cPMP).</text>
</comment>
<evidence type="ECO:0000256" key="1">
    <source>
        <dbReference type="ARBA" id="ARBA00001637"/>
    </source>
</evidence>
<dbReference type="Proteomes" id="UP000809273">
    <property type="component" value="Unassembled WGS sequence"/>
</dbReference>
<keyword evidence="4 6" id="KW-0501">Molybdenum cofactor biosynthesis</keyword>
<comment type="similarity">
    <text evidence="6">Belongs to the MoaC family.</text>
</comment>
<reference evidence="8" key="1">
    <citation type="journal article" date="2021" name="Environ. Microbiol.">
        <title>Genomic characterization of three novel Desulfobacterota classes expand the metabolic and phylogenetic diversity of the phylum.</title>
        <authorList>
            <person name="Murphy C.L."/>
            <person name="Biggerstaff J."/>
            <person name="Eichhorn A."/>
            <person name="Ewing E."/>
            <person name="Shahan R."/>
            <person name="Soriano D."/>
            <person name="Stewart S."/>
            <person name="VanMol K."/>
            <person name="Walker R."/>
            <person name="Walters P."/>
            <person name="Elshahed M.S."/>
            <person name="Youssef N.H."/>
        </authorList>
    </citation>
    <scope>NUCLEOTIDE SEQUENCE</scope>
    <source>
        <strain evidence="8">Zod_Metabat.24</strain>
    </source>
</reference>
<dbReference type="SUPFAM" id="SSF55040">
    <property type="entry name" value="Molybdenum cofactor biosynthesis protein C, MoaC"/>
    <property type="match status" value="1"/>
</dbReference>
<dbReference type="NCBIfam" id="NF006870">
    <property type="entry name" value="PRK09364.1"/>
    <property type="match status" value="1"/>
</dbReference>
<protein>
    <recommendedName>
        <fullName evidence="3 6">Cyclic pyranopterin monophosphate synthase</fullName>
        <ecNumber evidence="3 6">4.6.1.17</ecNumber>
    </recommendedName>
    <alternativeName>
        <fullName evidence="6">Molybdenum cofactor biosynthesis protein C</fullName>
    </alternativeName>
</protein>
<dbReference type="HAMAP" id="MF_01224_B">
    <property type="entry name" value="MoaC_B"/>
    <property type="match status" value="1"/>
</dbReference>
<evidence type="ECO:0000313" key="8">
    <source>
        <dbReference type="EMBL" id="MBN1571958.1"/>
    </source>
</evidence>
<feature type="active site" evidence="6">
    <location>
        <position position="127"/>
    </location>
</feature>
<comment type="catalytic activity">
    <reaction evidence="1 6">
        <text>(8S)-3',8-cyclo-7,8-dihydroguanosine 5'-triphosphate = cyclic pyranopterin phosphate + diphosphate</text>
        <dbReference type="Rhea" id="RHEA:49580"/>
        <dbReference type="ChEBI" id="CHEBI:33019"/>
        <dbReference type="ChEBI" id="CHEBI:59648"/>
        <dbReference type="ChEBI" id="CHEBI:131766"/>
        <dbReference type="EC" id="4.6.1.17"/>
    </reaction>
</comment>
<evidence type="ECO:0000313" key="9">
    <source>
        <dbReference type="Proteomes" id="UP000809273"/>
    </source>
</evidence>
<dbReference type="InterPro" id="IPR050105">
    <property type="entry name" value="MoCo_biosynth_MoaA/MoaC"/>
</dbReference>
<reference evidence="8" key="2">
    <citation type="submission" date="2021-01" db="EMBL/GenBank/DDBJ databases">
        <authorList>
            <person name="Hahn C.R."/>
            <person name="Youssef N.H."/>
            <person name="Elshahed M."/>
        </authorList>
    </citation>
    <scope>NUCLEOTIDE SEQUENCE</scope>
    <source>
        <strain evidence="8">Zod_Metabat.24</strain>
    </source>
</reference>
<feature type="binding site" evidence="6">
    <location>
        <begin position="74"/>
        <end position="76"/>
    </location>
    <ligand>
        <name>substrate</name>
    </ligand>
</feature>
<name>A0A9D8KC96_9DELT</name>
<dbReference type="PANTHER" id="PTHR22960">
    <property type="entry name" value="MOLYBDOPTERIN COFACTOR SYNTHESIS PROTEIN A"/>
    <property type="match status" value="1"/>
</dbReference>
<dbReference type="InterPro" id="IPR047594">
    <property type="entry name" value="MoaC_bact/euk"/>
</dbReference>
<dbReference type="GO" id="GO:0006777">
    <property type="term" value="P:Mo-molybdopterin cofactor biosynthetic process"/>
    <property type="evidence" value="ECO:0007669"/>
    <property type="project" value="UniProtKB-UniRule"/>
</dbReference>
<accession>A0A9D8KC96</accession>
<keyword evidence="5 6" id="KW-0456">Lyase</keyword>
<dbReference type="Gene3D" id="3.30.70.640">
    <property type="entry name" value="Molybdopterin cofactor biosynthesis C (MoaC) domain"/>
    <property type="match status" value="1"/>
</dbReference>
<dbReference type="InterPro" id="IPR002820">
    <property type="entry name" value="Mopterin_CF_biosynth-C_dom"/>
</dbReference>
<comment type="caution">
    <text evidence="8">The sequence shown here is derived from an EMBL/GenBank/DDBJ whole genome shotgun (WGS) entry which is preliminary data.</text>
</comment>
<dbReference type="CDD" id="cd01420">
    <property type="entry name" value="MoaC_PE"/>
    <property type="match status" value="1"/>
</dbReference>
<dbReference type="Pfam" id="PF01967">
    <property type="entry name" value="MoaC"/>
    <property type="match status" value="1"/>
</dbReference>
<dbReference type="EC" id="4.6.1.17" evidence="3 6"/>
<comment type="subunit">
    <text evidence="6">Homohexamer; trimer of dimers.</text>
</comment>
<evidence type="ECO:0000256" key="6">
    <source>
        <dbReference type="HAMAP-Rule" id="MF_01224"/>
    </source>
</evidence>
<dbReference type="InterPro" id="IPR023045">
    <property type="entry name" value="MoaC"/>
</dbReference>